<name>A0A365UFS9_9RHOB</name>
<dbReference type="GO" id="GO:0071973">
    <property type="term" value="P:bacterial-type flagellum-dependent cell motility"/>
    <property type="evidence" value="ECO:0007669"/>
    <property type="project" value="InterPro"/>
</dbReference>
<dbReference type="Gene3D" id="1.10.220.30">
    <property type="match status" value="3"/>
</dbReference>
<gene>
    <name evidence="15" type="ORF">DRV85_02025</name>
</gene>
<keyword evidence="7" id="KW-0283">Flagellar rotation</keyword>
<organism evidence="15 16">
    <name type="scientific">Rhodosalinus halophilus</name>
    <dbReference type="NCBI Taxonomy" id="2259333"/>
    <lineage>
        <taxon>Bacteria</taxon>
        <taxon>Pseudomonadati</taxon>
        <taxon>Pseudomonadota</taxon>
        <taxon>Alphaproteobacteria</taxon>
        <taxon>Rhodobacterales</taxon>
        <taxon>Paracoccaceae</taxon>
        <taxon>Rhodosalinus</taxon>
    </lineage>
</organism>
<dbReference type="GO" id="GO:0006935">
    <property type="term" value="P:chemotaxis"/>
    <property type="evidence" value="ECO:0007669"/>
    <property type="project" value="UniProtKB-KW"/>
</dbReference>
<proteinExistence type="inferred from homology"/>
<dbReference type="GO" id="GO:0003774">
    <property type="term" value="F:cytoskeletal motor activity"/>
    <property type="evidence" value="ECO:0007669"/>
    <property type="project" value="InterPro"/>
</dbReference>
<evidence type="ECO:0000256" key="9">
    <source>
        <dbReference type="ARBA" id="ARBA00023143"/>
    </source>
</evidence>
<evidence type="ECO:0000256" key="11">
    <source>
        <dbReference type="SAM" id="MobiDB-lite"/>
    </source>
</evidence>
<evidence type="ECO:0000259" key="14">
    <source>
        <dbReference type="Pfam" id="PF14842"/>
    </source>
</evidence>
<comment type="similarity">
    <text evidence="3">Belongs to the FliG family.</text>
</comment>
<dbReference type="Pfam" id="PF01706">
    <property type="entry name" value="FliG_C"/>
    <property type="match status" value="1"/>
</dbReference>
<comment type="caution">
    <text evidence="15">The sequence shown here is derived from an EMBL/GenBank/DDBJ whole genome shotgun (WGS) entry which is preliminary data.</text>
</comment>
<keyword evidence="8" id="KW-0472">Membrane</keyword>
<keyword evidence="15" id="KW-0969">Cilium</keyword>
<feature type="region of interest" description="Disordered" evidence="11">
    <location>
        <begin position="1"/>
        <end position="26"/>
    </location>
</feature>
<dbReference type="GO" id="GO:0005886">
    <property type="term" value="C:plasma membrane"/>
    <property type="evidence" value="ECO:0007669"/>
    <property type="project" value="UniProtKB-SubCell"/>
</dbReference>
<evidence type="ECO:0000256" key="3">
    <source>
        <dbReference type="ARBA" id="ARBA00010299"/>
    </source>
</evidence>
<dbReference type="InterPro" id="IPR000090">
    <property type="entry name" value="Flg_Motor_Flig"/>
</dbReference>
<feature type="domain" description="Flagellar motor switch protein FliG N-terminal" evidence="14">
    <location>
        <begin position="26"/>
        <end position="128"/>
    </location>
</feature>
<dbReference type="InterPro" id="IPR032779">
    <property type="entry name" value="FliG_M"/>
</dbReference>
<evidence type="ECO:0000256" key="7">
    <source>
        <dbReference type="ARBA" id="ARBA00022779"/>
    </source>
</evidence>
<comment type="subcellular location">
    <subcellularLocation>
        <location evidence="1">Bacterial flagellum basal body</location>
    </subcellularLocation>
    <subcellularLocation>
        <location evidence="2">Cell membrane</location>
        <topology evidence="2">Peripheral membrane protein</topology>
        <orientation evidence="2">Cytoplasmic side</orientation>
    </subcellularLocation>
</comment>
<comment type="function">
    <text evidence="10">FliG is one of three proteins (FliG, FliN, FliM) that forms the rotor-mounted switch complex (C ring), located at the base of the basal body. This complex interacts with the CheY and CheZ chemotaxis proteins, in addition to contacting components of the motor that determine the direction of flagellar rotation.</text>
</comment>
<keyword evidence="16" id="KW-1185">Reference proteome</keyword>
<dbReference type="InterPro" id="IPR023087">
    <property type="entry name" value="Flg_Motor_Flig_C"/>
</dbReference>
<dbReference type="Pfam" id="PF14842">
    <property type="entry name" value="FliG_N"/>
    <property type="match status" value="1"/>
</dbReference>
<evidence type="ECO:0000256" key="1">
    <source>
        <dbReference type="ARBA" id="ARBA00004117"/>
    </source>
</evidence>
<evidence type="ECO:0000259" key="12">
    <source>
        <dbReference type="Pfam" id="PF01706"/>
    </source>
</evidence>
<protein>
    <recommendedName>
        <fullName evidence="4">Flagellar motor switch protein FliG</fullName>
    </recommendedName>
</protein>
<dbReference type="SUPFAM" id="SSF48029">
    <property type="entry name" value="FliG"/>
    <property type="match status" value="2"/>
</dbReference>
<keyword evidence="6" id="KW-0145">Chemotaxis</keyword>
<dbReference type="Pfam" id="PF14841">
    <property type="entry name" value="FliG_M"/>
    <property type="match status" value="1"/>
</dbReference>
<feature type="domain" description="Flagellar motor switch protein FliG C-terminal" evidence="12">
    <location>
        <begin position="238"/>
        <end position="349"/>
    </location>
</feature>
<keyword evidence="15" id="KW-0282">Flagellum</keyword>
<keyword evidence="5" id="KW-1003">Cell membrane</keyword>
<dbReference type="InterPro" id="IPR011002">
    <property type="entry name" value="FliG_a-hlx"/>
</dbReference>
<evidence type="ECO:0000256" key="6">
    <source>
        <dbReference type="ARBA" id="ARBA00022500"/>
    </source>
</evidence>
<keyword evidence="15" id="KW-0966">Cell projection</keyword>
<dbReference type="PRINTS" id="PR00954">
    <property type="entry name" value="FLGMOTORFLIG"/>
</dbReference>
<dbReference type="AlphaFoldDB" id="A0A365UFS9"/>
<evidence type="ECO:0000313" key="15">
    <source>
        <dbReference type="EMBL" id="RBI87713.1"/>
    </source>
</evidence>
<evidence type="ECO:0000256" key="8">
    <source>
        <dbReference type="ARBA" id="ARBA00023136"/>
    </source>
</evidence>
<dbReference type="PANTHER" id="PTHR30534:SF0">
    <property type="entry name" value="FLAGELLAR MOTOR SWITCH PROTEIN FLIG"/>
    <property type="match status" value="1"/>
</dbReference>
<evidence type="ECO:0000313" key="16">
    <source>
        <dbReference type="Proteomes" id="UP000253370"/>
    </source>
</evidence>
<dbReference type="InterPro" id="IPR028263">
    <property type="entry name" value="FliG_N"/>
</dbReference>
<dbReference type="PANTHER" id="PTHR30534">
    <property type="entry name" value="FLAGELLAR MOTOR SWITCH PROTEIN FLIG"/>
    <property type="match status" value="1"/>
</dbReference>
<dbReference type="Proteomes" id="UP000253370">
    <property type="component" value="Unassembled WGS sequence"/>
</dbReference>
<feature type="domain" description="Flagellar motor switch protein FliG middle" evidence="13">
    <location>
        <begin position="137"/>
        <end position="206"/>
    </location>
</feature>
<dbReference type="OrthoDB" id="7616820at2"/>
<dbReference type="GO" id="GO:0009425">
    <property type="term" value="C:bacterial-type flagellum basal body"/>
    <property type="evidence" value="ECO:0007669"/>
    <property type="project" value="UniProtKB-SubCell"/>
</dbReference>
<accession>A0A365UFS9</accession>
<evidence type="ECO:0000256" key="10">
    <source>
        <dbReference type="ARBA" id="ARBA00025598"/>
    </source>
</evidence>
<reference evidence="15 16" key="1">
    <citation type="submission" date="2018-07" db="EMBL/GenBank/DDBJ databases">
        <title>Rhodosalinus sp. strain E84T genomic sequence and assembly.</title>
        <authorList>
            <person name="Liu Z.-W."/>
            <person name="Lu D.-C."/>
        </authorList>
    </citation>
    <scope>NUCLEOTIDE SEQUENCE [LARGE SCALE GENOMIC DNA]</scope>
    <source>
        <strain evidence="15 16">E84</strain>
    </source>
</reference>
<dbReference type="RefSeq" id="WP_113287735.1">
    <property type="nucleotide sequence ID" value="NZ_QNTQ01000001.1"/>
</dbReference>
<dbReference type="EMBL" id="QNTQ01000001">
    <property type="protein sequence ID" value="RBI87713.1"/>
    <property type="molecule type" value="Genomic_DNA"/>
</dbReference>
<evidence type="ECO:0000256" key="5">
    <source>
        <dbReference type="ARBA" id="ARBA00022475"/>
    </source>
</evidence>
<sequence>MDRQPQLAPPGLPAASQRAESRSPALTRRQKAAIIVRLLLTEGADLPLAQLPEPMQAELTDAMARLRIVDRATLEQVVREFIDELEAVGLAFPGGMAGALSLLDGRISRHTAERIRREAGVRQTGDPWARLRALSVEELVPFAQQESTEVAAVLLSKLDVSKAAELLGKLPGEHARRITYAVSLTDGITPEAVERIGVSLAAQIDARPPRAFDEEPVKRVGAILDSTAAATRDELLEGLEATDRAFATQVRQTIFAFADIPARLDRQDVPKVMRGLEQPRLVVALAGAQAAGLTEVVDFLLSSLPGRLAGTLREDMEARGAPDAADGDAAMTAVVTAIRRLEAAGEVKLAAPPEDADG</sequence>
<keyword evidence="9" id="KW-0975">Bacterial flagellum</keyword>
<evidence type="ECO:0000256" key="2">
    <source>
        <dbReference type="ARBA" id="ARBA00004413"/>
    </source>
</evidence>
<evidence type="ECO:0000259" key="13">
    <source>
        <dbReference type="Pfam" id="PF14841"/>
    </source>
</evidence>
<evidence type="ECO:0000256" key="4">
    <source>
        <dbReference type="ARBA" id="ARBA00021870"/>
    </source>
</evidence>